<dbReference type="RefSeq" id="WP_154773442.1">
    <property type="nucleotide sequence ID" value="NZ_JAXHPD010000002.1"/>
</dbReference>
<evidence type="ECO:0000256" key="3">
    <source>
        <dbReference type="ARBA" id="ARBA00023096"/>
    </source>
</evidence>
<dbReference type="InterPro" id="IPR036130">
    <property type="entry name" value="Pyridoxine-5'_phos_synth"/>
</dbReference>
<dbReference type="Proteomes" id="UP000473854">
    <property type="component" value="Unassembled WGS sequence"/>
</dbReference>
<dbReference type="CDD" id="cd00003">
    <property type="entry name" value="PNPsynthase"/>
    <property type="match status" value="1"/>
</dbReference>
<dbReference type="Pfam" id="PF03740">
    <property type="entry name" value="PdxJ"/>
    <property type="match status" value="1"/>
</dbReference>
<keyword evidence="1 4" id="KW-0963">Cytoplasm</keyword>
<reference evidence="6 7" key="1">
    <citation type="submission" date="2019-11" db="EMBL/GenBank/DDBJ databases">
        <authorList>
            <person name="An D."/>
        </authorList>
    </citation>
    <scope>NUCLEOTIDE SEQUENCE [LARGE SCALE GENOMIC DNA]</scope>
    <source>
        <strain evidence="6 7">YIM 103518</strain>
    </source>
</reference>
<comment type="caution">
    <text evidence="6">The sequence shown here is derived from an EMBL/GenBank/DDBJ whole genome shotgun (WGS) entry which is preliminary data.</text>
</comment>
<feature type="binding site" evidence="4">
    <location>
        <position position="101"/>
    </location>
    <ligand>
        <name>1-deoxy-D-xylulose 5-phosphate</name>
        <dbReference type="ChEBI" id="CHEBI:57792"/>
    </ligand>
</feature>
<evidence type="ECO:0000256" key="4">
    <source>
        <dbReference type="HAMAP-Rule" id="MF_00279"/>
    </source>
</evidence>
<evidence type="ECO:0000313" key="7">
    <source>
        <dbReference type="Proteomes" id="UP000473854"/>
    </source>
</evidence>
<dbReference type="NCBIfam" id="TIGR00559">
    <property type="entry name" value="pdxJ"/>
    <property type="match status" value="1"/>
</dbReference>
<evidence type="ECO:0000313" key="6">
    <source>
        <dbReference type="EMBL" id="MTD11886.1"/>
    </source>
</evidence>
<feature type="binding site" evidence="4">
    <location>
        <position position="51"/>
    </location>
    <ligand>
        <name>1-deoxy-D-xylulose 5-phosphate</name>
        <dbReference type="ChEBI" id="CHEBI:57792"/>
    </ligand>
</feature>
<comment type="subcellular location">
    <subcellularLocation>
        <location evidence="4">Cytoplasm</location>
    </subcellularLocation>
</comment>
<dbReference type="FunFam" id="3.20.20.70:FF:000042">
    <property type="entry name" value="Pyridoxine 5'-phosphate synthase"/>
    <property type="match status" value="1"/>
</dbReference>
<dbReference type="GO" id="GO:0033856">
    <property type="term" value="F:pyridoxine 5'-phosphate synthase activity"/>
    <property type="evidence" value="ECO:0007669"/>
    <property type="project" value="UniProtKB-UniRule"/>
</dbReference>
<dbReference type="GO" id="GO:0008615">
    <property type="term" value="P:pyridoxine biosynthetic process"/>
    <property type="evidence" value="ECO:0007669"/>
    <property type="project" value="UniProtKB-UniRule"/>
</dbReference>
<feature type="binding site" evidence="4">
    <location>
        <position position="8"/>
    </location>
    <ligand>
        <name>3-amino-2-oxopropyl phosphate</name>
        <dbReference type="ChEBI" id="CHEBI:57279"/>
    </ligand>
</feature>
<dbReference type="NCBIfam" id="NF003624">
    <property type="entry name" value="PRK05265.1-2"/>
    <property type="match status" value="1"/>
</dbReference>
<dbReference type="Gene3D" id="3.20.20.70">
    <property type="entry name" value="Aldolase class I"/>
    <property type="match status" value="1"/>
</dbReference>
<comment type="catalytic activity">
    <reaction evidence="4">
        <text>3-amino-2-oxopropyl phosphate + 1-deoxy-D-xylulose 5-phosphate = pyridoxine 5'-phosphate + phosphate + 2 H2O + H(+)</text>
        <dbReference type="Rhea" id="RHEA:15265"/>
        <dbReference type="ChEBI" id="CHEBI:15377"/>
        <dbReference type="ChEBI" id="CHEBI:15378"/>
        <dbReference type="ChEBI" id="CHEBI:43474"/>
        <dbReference type="ChEBI" id="CHEBI:57279"/>
        <dbReference type="ChEBI" id="CHEBI:57792"/>
        <dbReference type="ChEBI" id="CHEBI:58589"/>
        <dbReference type="EC" id="2.6.99.2"/>
    </reaction>
</comment>
<feature type="active site" description="Proton donor" evidence="4">
    <location>
        <position position="192"/>
    </location>
</feature>
<sequence>MAALLGVNIDHVATLRQARGTSYPDPVSAALICEQAGAEGITLHLREDRRHIQDADVYRMRKALKTRMNLEIAVTDEMIEIAKNVKPHHICFVPEKREEVTTEGGLDVVGHFEDVRKATQELTAIGCDVSLFIDADFAQIDAAVACGAPTIEIHTGAYADAETPEQQQAELERIVKGAEYAASKGLVVNAGHGLHLENVTPIAQISQIHELNIGHSIIADAVFIGLAEAVKQMKAVIKAARK</sequence>
<evidence type="ECO:0000256" key="1">
    <source>
        <dbReference type="ARBA" id="ARBA00022490"/>
    </source>
</evidence>
<comment type="similarity">
    <text evidence="4">Belongs to the PNP synthase family.</text>
</comment>
<proteinExistence type="inferred from homology"/>
<dbReference type="SUPFAM" id="SSF63892">
    <property type="entry name" value="Pyridoxine 5'-phosphate synthase"/>
    <property type="match status" value="1"/>
</dbReference>
<dbReference type="InterPro" id="IPR013785">
    <property type="entry name" value="Aldolase_TIM"/>
</dbReference>
<feature type="binding site" evidence="4">
    <location>
        <begin position="214"/>
        <end position="215"/>
    </location>
    <ligand>
        <name>3-amino-2-oxopropyl phosphate</name>
        <dbReference type="ChEBI" id="CHEBI:57279"/>
    </ligand>
</feature>
<dbReference type="HAMAP" id="MF_00279">
    <property type="entry name" value="PdxJ"/>
    <property type="match status" value="1"/>
</dbReference>
<dbReference type="PANTHER" id="PTHR30456:SF0">
    <property type="entry name" value="PYRIDOXINE 5'-PHOSPHATE SYNTHASE"/>
    <property type="match status" value="1"/>
</dbReference>
<dbReference type="EMBL" id="WLYL01000037">
    <property type="protein sequence ID" value="MTD11886.1"/>
    <property type="molecule type" value="Genomic_DNA"/>
</dbReference>
<dbReference type="NCBIfam" id="NF003623">
    <property type="entry name" value="PRK05265.1-1"/>
    <property type="match status" value="1"/>
</dbReference>
<keyword evidence="3 4" id="KW-0664">Pyridoxine biosynthesis</keyword>
<feature type="binding site" evidence="4">
    <location>
        <position position="19"/>
    </location>
    <ligand>
        <name>3-amino-2-oxopropyl phosphate</name>
        <dbReference type="ChEBI" id="CHEBI:57279"/>
    </ligand>
</feature>
<dbReference type="UniPathway" id="UPA00244">
    <property type="reaction ID" value="UER00313"/>
</dbReference>
<comment type="subunit">
    <text evidence="4">Homooctamer; tetramer of dimers.</text>
</comment>
<gene>
    <name evidence="4 6" type="primary">pdxJ</name>
    <name evidence="6" type="ORF">GIX10_10690</name>
</gene>
<dbReference type="GO" id="GO:0005829">
    <property type="term" value="C:cytosol"/>
    <property type="evidence" value="ECO:0007669"/>
    <property type="project" value="TreeGrafter"/>
</dbReference>
<feature type="active site" description="Proton acceptor" evidence="4">
    <location>
        <position position="44"/>
    </location>
</feature>
<protein>
    <recommendedName>
        <fullName evidence="4 5">Pyridoxine 5'-phosphate synthase</fullName>
        <shortName evidence="4">PNP synthase</shortName>
        <ecNumber evidence="4 5">2.6.99.2</ecNumber>
    </recommendedName>
</protein>
<comment type="function">
    <text evidence="4">Catalyzes the complicated ring closure reaction between the two acyclic compounds 1-deoxy-D-xylulose-5-phosphate (DXP) and 3-amino-2-oxopropyl phosphate (1-amino-acetone-3-phosphate or AAP) to form pyridoxine 5'-phosphate (PNP) and inorganic phosphate.</text>
</comment>
<organism evidence="6 7">
    <name type="scientific">Acinetobacter faecalis</name>
    <dbReference type="NCBI Taxonomy" id="2665161"/>
    <lineage>
        <taxon>Bacteria</taxon>
        <taxon>Pseudomonadati</taxon>
        <taxon>Pseudomonadota</taxon>
        <taxon>Gammaproteobacteria</taxon>
        <taxon>Moraxellales</taxon>
        <taxon>Moraxellaceae</taxon>
        <taxon>Acinetobacter</taxon>
    </lineage>
</organism>
<feature type="active site" description="Proton acceptor" evidence="4">
    <location>
        <position position="71"/>
    </location>
</feature>
<accession>A0A6L6GHI9</accession>
<dbReference type="NCBIfam" id="NF003625">
    <property type="entry name" value="PRK05265.1-3"/>
    <property type="match status" value="1"/>
</dbReference>
<name>A0A6L6GHI9_9GAMM</name>
<dbReference type="InterPro" id="IPR004569">
    <property type="entry name" value="PyrdxlP_synth_PdxJ"/>
</dbReference>
<dbReference type="PANTHER" id="PTHR30456">
    <property type="entry name" value="PYRIDOXINE 5'-PHOSPHATE SYNTHASE"/>
    <property type="match status" value="1"/>
</dbReference>
<evidence type="ECO:0000256" key="2">
    <source>
        <dbReference type="ARBA" id="ARBA00022679"/>
    </source>
</evidence>
<dbReference type="AlphaFoldDB" id="A0A6L6GHI9"/>
<keyword evidence="2 4" id="KW-0808">Transferase</keyword>
<feature type="binding site" evidence="4">
    <location>
        <position position="46"/>
    </location>
    <ligand>
        <name>1-deoxy-D-xylulose 5-phosphate</name>
        <dbReference type="ChEBI" id="CHEBI:57792"/>
    </ligand>
</feature>
<feature type="binding site" evidence="4">
    <location>
        <begin position="10"/>
        <end position="11"/>
    </location>
    <ligand>
        <name>1-deoxy-D-xylulose 5-phosphate</name>
        <dbReference type="ChEBI" id="CHEBI:57792"/>
    </ligand>
</feature>
<dbReference type="EC" id="2.6.99.2" evidence="4 5"/>
<comment type="pathway">
    <text evidence="4">Cofactor biosynthesis; pyridoxine 5'-phosphate biosynthesis; pyridoxine 5'-phosphate from D-erythrose 4-phosphate: step 5/5.</text>
</comment>
<feature type="binding site" evidence="4">
    <location>
        <position position="193"/>
    </location>
    <ligand>
        <name>3-amino-2-oxopropyl phosphate</name>
        <dbReference type="ChEBI" id="CHEBI:57279"/>
    </ligand>
</feature>
<feature type="site" description="Transition state stabilizer" evidence="4">
    <location>
        <position position="152"/>
    </location>
</feature>
<evidence type="ECO:0000256" key="5">
    <source>
        <dbReference type="NCBIfam" id="TIGR00559"/>
    </source>
</evidence>
<dbReference type="NCBIfam" id="NF003627">
    <property type="entry name" value="PRK05265.1-5"/>
    <property type="match status" value="1"/>
</dbReference>